<gene>
    <name evidence="2" type="ORF">C2845_PM03G11910</name>
</gene>
<organism evidence="2 3">
    <name type="scientific">Panicum miliaceum</name>
    <name type="common">Proso millet</name>
    <name type="synonym">Broomcorn millet</name>
    <dbReference type="NCBI Taxonomy" id="4540"/>
    <lineage>
        <taxon>Eukaryota</taxon>
        <taxon>Viridiplantae</taxon>
        <taxon>Streptophyta</taxon>
        <taxon>Embryophyta</taxon>
        <taxon>Tracheophyta</taxon>
        <taxon>Spermatophyta</taxon>
        <taxon>Magnoliopsida</taxon>
        <taxon>Liliopsida</taxon>
        <taxon>Poales</taxon>
        <taxon>Poaceae</taxon>
        <taxon>PACMAD clade</taxon>
        <taxon>Panicoideae</taxon>
        <taxon>Panicodae</taxon>
        <taxon>Paniceae</taxon>
        <taxon>Panicinae</taxon>
        <taxon>Panicum</taxon>
        <taxon>Panicum sect. Panicum</taxon>
    </lineage>
</organism>
<dbReference type="EMBL" id="PQIB02000002">
    <property type="protein sequence ID" value="RLN34556.1"/>
    <property type="molecule type" value="Genomic_DNA"/>
</dbReference>
<sequence length="276" mass="30622">MRFTDEPSPRYGAFPMSTLQVFSVRVEGIRRGLRWPIDVFGIVAARDTVDFNRNVIFSRTRDNCQTLTKEDRNLALVGPSRAVVWQDHLYIEVKQTVKGPNESEDKDLSFLVVPFACGNAAYSCHYYGYKTSKLSTVRLSLGLIVESVEATVFVRVSNGSWPDGSRAQFAAFATGICRKRAPSIDHKRIVLLDSGSRKVPVNAGGIELSRRVVLVQTTGKLRVCVKAWKVAESAKHAVKDELFFTPQEAGRSSGLLDAGFCKMEVTVAWSLVPCDK</sequence>
<name>A0A3L6TCI9_PANMI</name>
<comment type="caution">
    <text evidence="2">The sequence shown here is derived from an EMBL/GenBank/DDBJ whole genome shotgun (WGS) entry which is preliminary data.</text>
</comment>
<dbReference type="InterPro" id="IPR001938">
    <property type="entry name" value="Thaumatin"/>
</dbReference>
<proteinExistence type="predicted"/>
<evidence type="ECO:0000313" key="3">
    <source>
        <dbReference type="Proteomes" id="UP000275267"/>
    </source>
</evidence>
<evidence type="ECO:0000313" key="2">
    <source>
        <dbReference type="EMBL" id="RLN34556.1"/>
    </source>
</evidence>
<reference evidence="3" key="1">
    <citation type="journal article" date="2019" name="Nat. Commun.">
        <title>The genome of broomcorn millet.</title>
        <authorList>
            <person name="Zou C."/>
            <person name="Miki D."/>
            <person name="Li D."/>
            <person name="Tang Q."/>
            <person name="Xiao L."/>
            <person name="Rajput S."/>
            <person name="Deng P."/>
            <person name="Jia W."/>
            <person name="Huang R."/>
            <person name="Zhang M."/>
            <person name="Sun Y."/>
            <person name="Hu J."/>
            <person name="Fu X."/>
            <person name="Schnable P.S."/>
            <person name="Li F."/>
            <person name="Zhang H."/>
            <person name="Feng B."/>
            <person name="Zhu X."/>
            <person name="Liu R."/>
            <person name="Schnable J.C."/>
            <person name="Zhu J.-K."/>
            <person name="Zhang H."/>
        </authorList>
    </citation>
    <scope>NUCLEOTIDE SEQUENCE [LARGE SCALE GENOMIC DNA]</scope>
</reference>
<dbReference type="PANTHER" id="PTHR33065">
    <property type="entry name" value="OS07G0486400 PROTEIN"/>
    <property type="match status" value="1"/>
</dbReference>
<evidence type="ECO:0000259" key="1">
    <source>
        <dbReference type="Pfam" id="PF20241"/>
    </source>
</evidence>
<dbReference type="Pfam" id="PF20241">
    <property type="entry name" value="DUF6598"/>
    <property type="match status" value="1"/>
</dbReference>
<protein>
    <recommendedName>
        <fullName evidence="1">DUF6598 domain-containing protein</fullName>
    </recommendedName>
</protein>
<accession>A0A3L6TCI9</accession>
<dbReference type="PIRSF" id="PIRSF002703">
    <property type="entry name" value="Thaumatin"/>
    <property type="match status" value="1"/>
</dbReference>
<dbReference type="AlphaFoldDB" id="A0A3L6TCI9"/>
<dbReference type="Proteomes" id="UP000275267">
    <property type="component" value="Unassembled WGS sequence"/>
</dbReference>
<keyword evidence="3" id="KW-1185">Reference proteome</keyword>
<dbReference type="PANTHER" id="PTHR33065:SF180">
    <property type="entry name" value="DUF6598 DOMAIN-CONTAINING PROTEIN"/>
    <property type="match status" value="1"/>
</dbReference>
<feature type="domain" description="DUF6598" evidence="1">
    <location>
        <begin position="18"/>
        <end position="267"/>
    </location>
</feature>
<dbReference type="InterPro" id="IPR046533">
    <property type="entry name" value="DUF6598"/>
</dbReference>
<dbReference type="OrthoDB" id="681537at2759"/>